<accession>R7T5U0</accession>
<name>R7T5U0_CAPTE</name>
<organism evidence="2">
    <name type="scientific">Capitella teleta</name>
    <name type="common">Polychaete worm</name>
    <dbReference type="NCBI Taxonomy" id="283909"/>
    <lineage>
        <taxon>Eukaryota</taxon>
        <taxon>Metazoa</taxon>
        <taxon>Spiralia</taxon>
        <taxon>Lophotrochozoa</taxon>
        <taxon>Annelida</taxon>
        <taxon>Polychaeta</taxon>
        <taxon>Sedentaria</taxon>
        <taxon>Scolecida</taxon>
        <taxon>Capitellidae</taxon>
        <taxon>Capitella</taxon>
    </lineage>
</organism>
<evidence type="ECO:0000259" key="1">
    <source>
        <dbReference type="PROSITE" id="PS50097"/>
    </source>
</evidence>
<evidence type="ECO:0000313" key="2">
    <source>
        <dbReference type="EMBL" id="ELT88769.1"/>
    </source>
</evidence>
<sequence>MNVPHACYVVQEMNKQRLTNTTACDFALISNGQKFYAHKGVLVAVSPYFKTKFKDCYRDSSNSEEELPPVEGKHVQVFMEYVYTGSLFLDDAAIEDILTLADYLCVEDLKTKCGQYLLE</sequence>
<dbReference type="PANTHER" id="PTHR46105">
    <property type="entry name" value="AGAP004733-PA"/>
    <property type="match status" value="1"/>
</dbReference>
<feature type="domain" description="BTB" evidence="1">
    <location>
        <begin position="24"/>
        <end position="91"/>
    </location>
</feature>
<evidence type="ECO:0000313" key="3">
    <source>
        <dbReference type="EnsemblMetazoa" id="CapteP146450"/>
    </source>
</evidence>
<dbReference type="Proteomes" id="UP000014760">
    <property type="component" value="Unassembled WGS sequence"/>
</dbReference>
<dbReference type="PANTHER" id="PTHR46105:SF28">
    <property type="entry name" value="ZINC FINGER PROTEIN 37-LIKE"/>
    <property type="match status" value="1"/>
</dbReference>
<dbReference type="EMBL" id="AMQN01015201">
    <property type="status" value="NOT_ANNOTATED_CDS"/>
    <property type="molecule type" value="Genomic_DNA"/>
</dbReference>
<dbReference type="InterPro" id="IPR050457">
    <property type="entry name" value="ZnFinger_BTB_dom_contain"/>
</dbReference>
<dbReference type="STRING" id="283909.R7T5U0"/>
<evidence type="ECO:0000313" key="4">
    <source>
        <dbReference type="Proteomes" id="UP000014760"/>
    </source>
</evidence>
<dbReference type="CDD" id="cd18186">
    <property type="entry name" value="BTB_POZ_ZBTB_KLHL-like"/>
    <property type="match status" value="1"/>
</dbReference>
<dbReference type="OrthoDB" id="6056451at2759"/>
<dbReference type="GO" id="GO:0000978">
    <property type="term" value="F:RNA polymerase II cis-regulatory region sequence-specific DNA binding"/>
    <property type="evidence" value="ECO:0007669"/>
    <property type="project" value="TreeGrafter"/>
</dbReference>
<gene>
    <name evidence="2" type="ORF">CAPTEDRAFT_146450</name>
</gene>
<reference evidence="3" key="3">
    <citation type="submission" date="2015-06" db="UniProtKB">
        <authorList>
            <consortium name="EnsemblMetazoa"/>
        </authorList>
    </citation>
    <scope>IDENTIFICATION</scope>
</reference>
<dbReference type="InterPro" id="IPR000210">
    <property type="entry name" value="BTB/POZ_dom"/>
</dbReference>
<dbReference type="HOGENOM" id="CLU_2067222_0_0_1"/>
<reference evidence="2 4" key="2">
    <citation type="journal article" date="2013" name="Nature">
        <title>Insights into bilaterian evolution from three spiralian genomes.</title>
        <authorList>
            <person name="Simakov O."/>
            <person name="Marletaz F."/>
            <person name="Cho S.J."/>
            <person name="Edsinger-Gonzales E."/>
            <person name="Havlak P."/>
            <person name="Hellsten U."/>
            <person name="Kuo D.H."/>
            <person name="Larsson T."/>
            <person name="Lv J."/>
            <person name="Arendt D."/>
            <person name="Savage R."/>
            <person name="Osoegawa K."/>
            <person name="de Jong P."/>
            <person name="Grimwood J."/>
            <person name="Chapman J.A."/>
            <person name="Shapiro H."/>
            <person name="Aerts A."/>
            <person name="Otillar R.P."/>
            <person name="Terry A.Y."/>
            <person name="Boore J.L."/>
            <person name="Grigoriev I.V."/>
            <person name="Lindberg D.R."/>
            <person name="Seaver E.C."/>
            <person name="Weisblat D.A."/>
            <person name="Putnam N.H."/>
            <person name="Rokhsar D.S."/>
        </authorList>
    </citation>
    <scope>NUCLEOTIDE SEQUENCE</scope>
    <source>
        <strain evidence="2 4">I ESC-2004</strain>
    </source>
</reference>
<dbReference type="PROSITE" id="PS50097">
    <property type="entry name" value="BTB"/>
    <property type="match status" value="1"/>
</dbReference>
<proteinExistence type="predicted"/>
<dbReference type="GO" id="GO:0000981">
    <property type="term" value="F:DNA-binding transcription factor activity, RNA polymerase II-specific"/>
    <property type="evidence" value="ECO:0007669"/>
    <property type="project" value="TreeGrafter"/>
</dbReference>
<dbReference type="Gene3D" id="3.30.710.10">
    <property type="entry name" value="Potassium Channel Kv1.1, Chain A"/>
    <property type="match status" value="1"/>
</dbReference>
<dbReference type="AlphaFoldDB" id="R7T5U0"/>
<dbReference type="SUPFAM" id="SSF54695">
    <property type="entry name" value="POZ domain"/>
    <property type="match status" value="1"/>
</dbReference>
<dbReference type="EMBL" id="KB311706">
    <property type="protein sequence ID" value="ELT88769.1"/>
    <property type="molecule type" value="Genomic_DNA"/>
</dbReference>
<dbReference type="InterPro" id="IPR011333">
    <property type="entry name" value="SKP1/BTB/POZ_sf"/>
</dbReference>
<dbReference type="Pfam" id="PF00651">
    <property type="entry name" value="BTB"/>
    <property type="match status" value="1"/>
</dbReference>
<keyword evidence="4" id="KW-1185">Reference proteome</keyword>
<dbReference type="SMART" id="SM00225">
    <property type="entry name" value="BTB"/>
    <property type="match status" value="1"/>
</dbReference>
<protein>
    <recommendedName>
        <fullName evidence="1">BTB domain-containing protein</fullName>
    </recommendedName>
</protein>
<feature type="non-terminal residue" evidence="2">
    <location>
        <position position="119"/>
    </location>
</feature>
<dbReference type="EnsemblMetazoa" id="CapteT146450">
    <property type="protein sequence ID" value="CapteP146450"/>
    <property type="gene ID" value="CapteG146450"/>
</dbReference>
<reference evidence="4" key="1">
    <citation type="submission" date="2012-12" db="EMBL/GenBank/DDBJ databases">
        <authorList>
            <person name="Hellsten U."/>
            <person name="Grimwood J."/>
            <person name="Chapman J.A."/>
            <person name="Shapiro H."/>
            <person name="Aerts A."/>
            <person name="Otillar R.P."/>
            <person name="Terry A.Y."/>
            <person name="Boore J.L."/>
            <person name="Simakov O."/>
            <person name="Marletaz F."/>
            <person name="Cho S.-J."/>
            <person name="Edsinger-Gonzales E."/>
            <person name="Havlak P."/>
            <person name="Kuo D.-H."/>
            <person name="Larsson T."/>
            <person name="Lv J."/>
            <person name="Arendt D."/>
            <person name="Savage R."/>
            <person name="Osoegawa K."/>
            <person name="de Jong P."/>
            <person name="Lindberg D.R."/>
            <person name="Seaver E.C."/>
            <person name="Weisblat D.A."/>
            <person name="Putnam N.H."/>
            <person name="Grigoriev I.V."/>
            <person name="Rokhsar D.S."/>
        </authorList>
    </citation>
    <scope>NUCLEOTIDE SEQUENCE</scope>
    <source>
        <strain evidence="4">I ESC-2004</strain>
    </source>
</reference>